<evidence type="ECO:0000256" key="9">
    <source>
        <dbReference type="ARBA" id="ARBA00050268"/>
    </source>
</evidence>
<dbReference type="EMBL" id="QEAN01000025">
    <property type="protein sequence ID" value="TPX52972.1"/>
    <property type="molecule type" value="Genomic_DNA"/>
</dbReference>
<dbReference type="GO" id="GO:0009083">
    <property type="term" value="P:branched-chain amino acid catabolic process"/>
    <property type="evidence" value="ECO:0007669"/>
    <property type="project" value="UniProtKB-KW"/>
</dbReference>
<evidence type="ECO:0000256" key="5">
    <source>
        <dbReference type="ARBA" id="ARBA00022630"/>
    </source>
</evidence>
<dbReference type="InterPro" id="IPR036250">
    <property type="entry name" value="AcylCo_DH-like_C"/>
</dbReference>
<dbReference type="Pfam" id="PF00441">
    <property type="entry name" value="Acyl-CoA_dh_1"/>
    <property type="match status" value="1"/>
</dbReference>
<evidence type="ECO:0000256" key="11">
    <source>
        <dbReference type="RuleBase" id="RU362125"/>
    </source>
</evidence>
<evidence type="ECO:0000259" key="14">
    <source>
        <dbReference type="Pfam" id="PF02771"/>
    </source>
</evidence>
<dbReference type="PIRSF" id="PIRSF016578">
    <property type="entry name" value="HsaA"/>
    <property type="match status" value="1"/>
</dbReference>
<dbReference type="InterPro" id="IPR046373">
    <property type="entry name" value="Acyl-CoA_Oxase/DH_mid-dom_sf"/>
</dbReference>
<gene>
    <name evidence="15" type="ORF">SeLEV6574_g00241</name>
    <name evidence="16" type="ORF">SeMB42_g01087</name>
</gene>
<evidence type="ECO:0000256" key="4">
    <source>
        <dbReference type="ARBA" id="ARBA00022456"/>
    </source>
</evidence>
<evidence type="ECO:0000256" key="7">
    <source>
        <dbReference type="ARBA" id="ARBA00023002"/>
    </source>
</evidence>
<keyword evidence="6 11" id="KW-0274">FAD</keyword>
<dbReference type="FunFam" id="1.20.140.10:FF:000001">
    <property type="entry name" value="Acyl-CoA dehydrogenase"/>
    <property type="match status" value="1"/>
</dbReference>
<feature type="domain" description="Acyl-CoA oxidase/dehydrogenase middle" evidence="13">
    <location>
        <begin position="159"/>
        <end position="252"/>
    </location>
</feature>
<feature type="domain" description="Acyl-CoA dehydrogenase/oxidase N-terminal" evidence="14">
    <location>
        <begin position="43"/>
        <end position="153"/>
    </location>
</feature>
<dbReference type="InterPro" id="IPR013786">
    <property type="entry name" value="AcylCoA_DH/ox_N"/>
</dbReference>
<keyword evidence="17" id="KW-1185">Reference proteome</keyword>
<dbReference type="FunFam" id="2.40.110.10:FF:000001">
    <property type="entry name" value="Acyl-CoA dehydrogenase, mitochondrial"/>
    <property type="match status" value="1"/>
</dbReference>
<accession>A0A507DMS4</accession>
<evidence type="ECO:0000256" key="3">
    <source>
        <dbReference type="ARBA" id="ARBA00009347"/>
    </source>
</evidence>
<dbReference type="AlphaFoldDB" id="A0A507DMS4"/>
<dbReference type="GO" id="GO:0050660">
    <property type="term" value="F:flavin adenine dinucleotide binding"/>
    <property type="evidence" value="ECO:0007669"/>
    <property type="project" value="InterPro"/>
</dbReference>
<organism evidence="16 17">
    <name type="scientific">Synchytrium endobioticum</name>
    <dbReference type="NCBI Taxonomy" id="286115"/>
    <lineage>
        <taxon>Eukaryota</taxon>
        <taxon>Fungi</taxon>
        <taxon>Fungi incertae sedis</taxon>
        <taxon>Chytridiomycota</taxon>
        <taxon>Chytridiomycota incertae sedis</taxon>
        <taxon>Chytridiomycetes</taxon>
        <taxon>Synchytriales</taxon>
        <taxon>Synchytriaceae</taxon>
        <taxon>Synchytrium</taxon>
    </lineage>
</organism>
<comment type="catalytic activity">
    <reaction evidence="9">
        <text>propanoyl-CoA + oxidized [electron-transfer flavoprotein] + H(+) = acryloyl-CoA + reduced [electron-transfer flavoprotein]</text>
        <dbReference type="Rhea" id="RHEA:31287"/>
        <dbReference type="Rhea" id="RHEA-COMP:10685"/>
        <dbReference type="Rhea" id="RHEA-COMP:10686"/>
        <dbReference type="ChEBI" id="CHEBI:15378"/>
        <dbReference type="ChEBI" id="CHEBI:57367"/>
        <dbReference type="ChEBI" id="CHEBI:57392"/>
        <dbReference type="ChEBI" id="CHEBI:57692"/>
        <dbReference type="ChEBI" id="CHEBI:58307"/>
    </reaction>
    <physiologicalReaction direction="left-to-right" evidence="9">
        <dbReference type="Rhea" id="RHEA:31288"/>
    </physiologicalReaction>
</comment>
<evidence type="ECO:0000259" key="12">
    <source>
        <dbReference type="Pfam" id="PF00441"/>
    </source>
</evidence>
<proteinExistence type="inferred from homology"/>
<dbReference type="Proteomes" id="UP000317494">
    <property type="component" value="Unassembled WGS sequence"/>
</dbReference>
<reference evidence="17 18" key="1">
    <citation type="journal article" date="2019" name="Sci. Rep.">
        <title>Comparative genomics of chytrid fungi reveal insights into the obligate biotrophic and pathogenic lifestyle of Synchytrium endobioticum.</title>
        <authorList>
            <person name="van de Vossenberg B.T.L.H."/>
            <person name="Warris S."/>
            <person name="Nguyen H.D.T."/>
            <person name="van Gent-Pelzer M.P.E."/>
            <person name="Joly D.L."/>
            <person name="van de Geest H.C."/>
            <person name="Bonants P.J.M."/>
            <person name="Smith D.S."/>
            <person name="Levesque C.A."/>
            <person name="van der Lee T.A.J."/>
        </authorList>
    </citation>
    <scope>NUCLEOTIDE SEQUENCE [LARGE SCALE GENOMIC DNA]</scope>
    <source>
        <strain evidence="15 18">LEV6574</strain>
        <strain evidence="16 17">MB42</strain>
    </source>
</reference>
<feature type="domain" description="Acyl-CoA dehydrogenase/oxidase C-terminal" evidence="12">
    <location>
        <begin position="264"/>
        <end position="413"/>
    </location>
</feature>
<name>A0A507DMS4_9FUNG</name>
<sequence>MSRVLFRPVLLSTRLSATRGVLSQLPSRRTLVTDVVNPTHGLTDEQTEIYNTARTFAEKEMKDHMLDWDINETFPVDALRKAASLGFGAMYMKEDVGGSNLSRLDTSLVIEAMSMGCVSTTAFLSIHNMVVAMIDNYASDELRHKHIPPLATMDKIASYCLTEPGAGSDAGNLATTAKKDGDFYILNGSKAFISGGGDSDLYAVMARTGSAGPKGISCILVEKGTPGLSFGKKERKVGWNSQPTRAVIFEDCRVPISNRVGAEGQGFAIAMNGLNGGRLNIASASLGGAQASFDEALAHVKVRKQFGAPLSKNQDVQFKLSNMAIALNASRLYIRQAAKMVDEDHPSAHVWCAMAKVFATEQCSHVADTALQLHGGYGYLKDYKVQQYYRDLRVHQILEGTSEVMRMITSRAILQE</sequence>
<dbReference type="Pfam" id="PF02771">
    <property type="entry name" value="Acyl-CoA_dh_N"/>
    <property type="match status" value="1"/>
</dbReference>
<comment type="catalytic activity">
    <reaction evidence="8">
        <text>(2S)-2-methylbutanoyl-CoA + oxidized [electron-transfer flavoprotein] + H(+) = (2E)-2-methylbut-2-enoyl-CoA + reduced [electron-transfer flavoprotein]</text>
        <dbReference type="Rhea" id="RHEA:48256"/>
        <dbReference type="Rhea" id="RHEA-COMP:10685"/>
        <dbReference type="Rhea" id="RHEA-COMP:10686"/>
        <dbReference type="ChEBI" id="CHEBI:15378"/>
        <dbReference type="ChEBI" id="CHEBI:57337"/>
        <dbReference type="ChEBI" id="CHEBI:57692"/>
        <dbReference type="ChEBI" id="CHEBI:58307"/>
        <dbReference type="ChEBI" id="CHEBI:88166"/>
    </reaction>
    <physiologicalReaction direction="left-to-right" evidence="8">
        <dbReference type="Rhea" id="RHEA:48257"/>
    </physiologicalReaction>
</comment>
<evidence type="ECO:0000313" key="15">
    <source>
        <dbReference type="EMBL" id="TPX51505.1"/>
    </source>
</evidence>
<protein>
    <recommendedName>
        <fullName evidence="10">Isobutyryl-CoA dehydrogenase, mitochondrial</fullName>
    </recommendedName>
</protein>
<comment type="cofactor">
    <cofactor evidence="1 11">
        <name>FAD</name>
        <dbReference type="ChEBI" id="CHEBI:57692"/>
    </cofactor>
</comment>
<comment type="caution">
    <text evidence="16">The sequence shown here is derived from an EMBL/GenBank/DDBJ whole genome shotgun (WGS) entry which is preliminary data.</text>
</comment>
<evidence type="ECO:0000313" key="16">
    <source>
        <dbReference type="EMBL" id="TPX52972.1"/>
    </source>
</evidence>
<dbReference type="PANTHER" id="PTHR43831:SF1">
    <property type="entry name" value="ISOBUTYRYL-COA DEHYDROGENASE, MITOCHONDRIAL"/>
    <property type="match status" value="1"/>
</dbReference>
<dbReference type="STRING" id="286115.A0A507DMS4"/>
<dbReference type="OrthoDB" id="9988775at2759"/>
<evidence type="ECO:0000256" key="1">
    <source>
        <dbReference type="ARBA" id="ARBA00001974"/>
    </source>
</evidence>
<evidence type="ECO:0000313" key="17">
    <source>
        <dbReference type="Proteomes" id="UP000317494"/>
    </source>
</evidence>
<dbReference type="EMBL" id="QEAM01000004">
    <property type="protein sequence ID" value="TPX51505.1"/>
    <property type="molecule type" value="Genomic_DNA"/>
</dbReference>
<dbReference type="Gene3D" id="2.40.110.10">
    <property type="entry name" value="Butyryl-CoA Dehydrogenase, subunit A, domain 2"/>
    <property type="match status" value="1"/>
</dbReference>
<keyword evidence="7 11" id="KW-0560">Oxidoreductase</keyword>
<dbReference type="VEuPathDB" id="FungiDB:SeMB42_g01087"/>
<dbReference type="GO" id="GO:0005739">
    <property type="term" value="C:mitochondrion"/>
    <property type="evidence" value="ECO:0007669"/>
    <property type="project" value="TreeGrafter"/>
</dbReference>
<evidence type="ECO:0000256" key="10">
    <source>
        <dbReference type="ARBA" id="ARBA00071686"/>
    </source>
</evidence>
<dbReference type="Gene3D" id="1.20.140.10">
    <property type="entry name" value="Butyryl-CoA Dehydrogenase, subunit A, domain 3"/>
    <property type="match status" value="1"/>
</dbReference>
<evidence type="ECO:0000256" key="2">
    <source>
        <dbReference type="ARBA" id="ARBA00005109"/>
    </source>
</evidence>
<evidence type="ECO:0000313" key="18">
    <source>
        <dbReference type="Proteomes" id="UP000320475"/>
    </source>
</evidence>
<dbReference type="InterPro" id="IPR037069">
    <property type="entry name" value="AcylCoA_DH/ox_N_sf"/>
</dbReference>
<dbReference type="InterPro" id="IPR009100">
    <property type="entry name" value="AcylCoA_DH/oxidase_NM_dom_sf"/>
</dbReference>
<dbReference type="InterPro" id="IPR052547">
    <property type="entry name" value="Mito_Isobutyryl-CoADH"/>
</dbReference>
<dbReference type="GO" id="GO:0003995">
    <property type="term" value="F:acyl-CoA dehydrogenase activity"/>
    <property type="evidence" value="ECO:0007669"/>
    <property type="project" value="UniProtKB-ARBA"/>
</dbReference>
<dbReference type="PANTHER" id="PTHR43831">
    <property type="entry name" value="ISOBUTYRYL-COA DEHYDROGENASE"/>
    <property type="match status" value="1"/>
</dbReference>
<evidence type="ECO:0000256" key="8">
    <source>
        <dbReference type="ARBA" id="ARBA00049552"/>
    </source>
</evidence>
<dbReference type="InterPro" id="IPR009075">
    <property type="entry name" value="AcylCo_DH/oxidase_C"/>
</dbReference>
<evidence type="ECO:0000256" key="6">
    <source>
        <dbReference type="ARBA" id="ARBA00022827"/>
    </source>
</evidence>
<evidence type="ECO:0000259" key="13">
    <source>
        <dbReference type="Pfam" id="PF02770"/>
    </source>
</evidence>
<keyword evidence="5 11" id="KW-0285">Flavoprotein</keyword>
<dbReference type="Pfam" id="PF02770">
    <property type="entry name" value="Acyl-CoA_dh_M"/>
    <property type="match status" value="1"/>
</dbReference>
<dbReference type="InterPro" id="IPR006091">
    <property type="entry name" value="Acyl-CoA_Oxase/DH_mid-dom"/>
</dbReference>
<dbReference type="SUPFAM" id="SSF56645">
    <property type="entry name" value="Acyl-CoA dehydrogenase NM domain-like"/>
    <property type="match status" value="1"/>
</dbReference>
<dbReference type="Proteomes" id="UP000320475">
    <property type="component" value="Unassembled WGS sequence"/>
</dbReference>
<keyword evidence="4" id="KW-0101">Branched-chain amino acid catabolism</keyword>
<dbReference type="Gene3D" id="1.10.540.10">
    <property type="entry name" value="Acyl-CoA dehydrogenase/oxidase, N-terminal domain"/>
    <property type="match status" value="1"/>
</dbReference>
<comment type="similarity">
    <text evidence="3 11">Belongs to the acyl-CoA dehydrogenase family.</text>
</comment>
<comment type="pathway">
    <text evidence="2">Amino-acid degradation; L-valine degradation.</text>
</comment>
<dbReference type="SUPFAM" id="SSF47203">
    <property type="entry name" value="Acyl-CoA dehydrogenase C-terminal domain-like"/>
    <property type="match status" value="1"/>
</dbReference>